<evidence type="ECO:0000313" key="4">
    <source>
        <dbReference type="EMBL" id="MBD0851918.1"/>
    </source>
</evidence>
<dbReference type="InterPro" id="IPR046947">
    <property type="entry name" value="LytR-like"/>
</dbReference>
<dbReference type="Pfam" id="PF00072">
    <property type="entry name" value="Response_reg"/>
    <property type="match status" value="1"/>
</dbReference>
<dbReference type="PROSITE" id="PS50930">
    <property type="entry name" value="HTH_LYTTR"/>
    <property type="match status" value="1"/>
</dbReference>
<dbReference type="InterPro" id="IPR001789">
    <property type="entry name" value="Sig_transdc_resp-reg_receiver"/>
</dbReference>
<name>A0ABR7VE50_9FLAO</name>
<dbReference type="RefSeq" id="WP_188315036.1">
    <property type="nucleotide sequence ID" value="NZ_JABTCG010000005.1"/>
</dbReference>
<dbReference type="PROSITE" id="PS50110">
    <property type="entry name" value="RESPONSE_REGULATORY"/>
    <property type="match status" value="1"/>
</dbReference>
<dbReference type="Proteomes" id="UP000598350">
    <property type="component" value="Unassembled WGS sequence"/>
</dbReference>
<keyword evidence="5" id="KW-1185">Reference proteome</keyword>
<evidence type="ECO:0000259" key="3">
    <source>
        <dbReference type="PROSITE" id="PS50930"/>
    </source>
</evidence>
<dbReference type="Gene3D" id="3.40.50.2300">
    <property type="match status" value="1"/>
</dbReference>
<evidence type="ECO:0000259" key="2">
    <source>
        <dbReference type="PROSITE" id="PS50110"/>
    </source>
</evidence>
<dbReference type="EMBL" id="JABTCG010000005">
    <property type="protein sequence ID" value="MBD0851918.1"/>
    <property type="molecule type" value="Genomic_DNA"/>
</dbReference>
<feature type="modified residue" description="4-aspartylphosphate" evidence="1">
    <location>
        <position position="55"/>
    </location>
</feature>
<dbReference type="SUPFAM" id="SSF52172">
    <property type="entry name" value="CheY-like"/>
    <property type="match status" value="1"/>
</dbReference>
<keyword evidence="1" id="KW-0597">Phosphoprotein</keyword>
<comment type="caution">
    <text evidence="4">The sequence shown here is derived from an EMBL/GenBank/DDBJ whole genome shotgun (WGS) entry which is preliminary data.</text>
</comment>
<protein>
    <submittedName>
        <fullName evidence="4">Response regulator transcription factor</fullName>
    </submittedName>
</protein>
<dbReference type="InterPro" id="IPR011006">
    <property type="entry name" value="CheY-like_superfamily"/>
</dbReference>
<feature type="domain" description="HTH LytTR-type" evidence="3">
    <location>
        <begin position="145"/>
        <end position="248"/>
    </location>
</feature>
<evidence type="ECO:0000256" key="1">
    <source>
        <dbReference type="PROSITE-ProRule" id="PRU00169"/>
    </source>
</evidence>
<dbReference type="Gene3D" id="2.40.50.1020">
    <property type="entry name" value="LytTr DNA-binding domain"/>
    <property type="match status" value="1"/>
</dbReference>
<dbReference type="SMART" id="SM00448">
    <property type="entry name" value="REC"/>
    <property type="match status" value="1"/>
</dbReference>
<proteinExistence type="predicted"/>
<reference evidence="4 5" key="1">
    <citation type="submission" date="2020-05" db="EMBL/GenBank/DDBJ databases">
        <title>The draft genome sequence of Maribacter arenosus CAU 1321.</title>
        <authorList>
            <person name="Mu L."/>
        </authorList>
    </citation>
    <scope>NUCLEOTIDE SEQUENCE [LARGE SCALE GENOMIC DNA]</scope>
    <source>
        <strain evidence="4 5">CAU 1321</strain>
    </source>
</reference>
<organism evidence="4 5">
    <name type="scientific">Maribacter arenosus</name>
    <dbReference type="NCBI Taxonomy" id="1854708"/>
    <lineage>
        <taxon>Bacteria</taxon>
        <taxon>Pseudomonadati</taxon>
        <taxon>Bacteroidota</taxon>
        <taxon>Flavobacteriia</taxon>
        <taxon>Flavobacteriales</taxon>
        <taxon>Flavobacteriaceae</taxon>
        <taxon>Maribacter</taxon>
    </lineage>
</organism>
<feature type="domain" description="Response regulatory" evidence="2">
    <location>
        <begin position="3"/>
        <end position="116"/>
    </location>
</feature>
<evidence type="ECO:0000313" key="5">
    <source>
        <dbReference type="Proteomes" id="UP000598350"/>
    </source>
</evidence>
<dbReference type="SMART" id="SM00850">
    <property type="entry name" value="LytTR"/>
    <property type="match status" value="1"/>
</dbReference>
<accession>A0ABR7VE50</accession>
<dbReference type="PANTHER" id="PTHR37299">
    <property type="entry name" value="TRANSCRIPTIONAL REGULATOR-RELATED"/>
    <property type="match status" value="1"/>
</dbReference>
<dbReference type="Pfam" id="PF04397">
    <property type="entry name" value="LytTR"/>
    <property type="match status" value="1"/>
</dbReference>
<dbReference type="PANTHER" id="PTHR37299:SF1">
    <property type="entry name" value="STAGE 0 SPORULATION PROTEIN A HOMOLOG"/>
    <property type="match status" value="1"/>
</dbReference>
<gene>
    <name evidence="4" type="ORF">HPE63_14650</name>
</gene>
<dbReference type="InterPro" id="IPR007492">
    <property type="entry name" value="LytTR_DNA-bd_dom"/>
</dbReference>
<sequence>MLKAIIVDDEQHCIDRLERLLRSSAHDIQMIAYCKTIDEAKKEIAKIAPDILFLDVQLGNATGFDLLSQLDNIDFEVIFTTSYDKYALKAFKFSALDYLLKPIDNTELDHALQKLRQQKNLKETSQKIDILFHNFKESNATSKRIAIPTVEGFTMLDTKEIIRFQSDANYTHIHTLQNKKLTASKTIKYFEEILDDNMFFRVHKSHLVNLDYIETYTKGKGGHITLSDKTKIEVAVRRKDELLQKLKA</sequence>